<dbReference type="GO" id="GO:0032981">
    <property type="term" value="P:mitochondrial respiratory chain complex I assembly"/>
    <property type="evidence" value="ECO:0007669"/>
    <property type="project" value="InterPro"/>
</dbReference>
<feature type="region of interest" description="Disordered" evidence="1">
    <location>
        <begin position="199"/>
        <end position="230"/>
    </location>
</feature>
<organism evidence="2">
    <name type="scientific">Mucor ambiguus</name>
    <dbReference type="NCBI Taxonomy" id="91626"/>
    <lineage>
        <taxon>Eukaryota</taxon>
        <taxon>Fungi</taxon>
        <taxon>Fungi incertae sedis</taxon>
        <taxon>Mucoromycota</taxon>
        <taxon>Mucoromycotina</taxon>
        <taxon>Mucoromycetes</taxon>
        <taxon>Mucorales</taxon>
        <taxon>Mucorineae</taxon>
        <taxon>Mucoraceae</taxon>
        <taxon>Mucor</taxon>
    </lineage>
</organism>
<evidence type="ECO:0000313" key="2">
    <source>
        <dbReference type="EMBL" id="GAN02132.1"/>
    </source>
</evidence>
<dbReference type="OrthoDB" id="4085451at2759"/>
<dbReference type="EMBL" id="DF836306">
    <property type="protein sequence ID" value="GAN02132.1"/>
    <property type="molecule type" value="Genomic_DNA"/>
</dbReference>
<evidence type="ECO:0000256" key="1">
    <source>
        <dbReference type="SAM" id="MobiDB-lite"/>
    </source>
</evidence>
<dbReference type="InterPro" id="IPR009622">
    <property type="entry name" value="NDUFAF4"/>
</dbReference>
<gene>
    <name evidence="2" type="ORF">MAM1_0017c01573</name>
</gene>
<name>A0A0C9MG88_9FUNG</name>
<dbReference type="AlphaFoldDB" id="A0A0C9MG88"/>
<feature type="region of interest" description="Disordered" evidence="1">
    <location>
        <begin position="1"/>
        <end position="33"/>
    </location>
</feature>
<reference evidence="2" key="1">
    <citation type="submission" date="2014-09" db="EMBL/GenBank/DDBJ databases">
        <title>Draft genome sequence of an oleaginous Mucoromycotina fungus Mucor ambiguus NBRC6742.</title>
        <authorList>
            <person name="Takeda I."/>
            <person name="Yamane N."/>
            <person name="Morita T."/>
            <person name="Tamano K."/>
            <person name="Machida M."/>
            <person name="Baker S."/>
            <person name="Koike H."/>
        </authorList>
    </citation>
    <scope>NUCLEOTIDE SEQUENCE</scope>
    <source>
        <strain evidence="2">NBRC 6742</strain>
    </source>
</reference>
<evidence type="ECO:0000313" key="3">
    <source>
        <dbReference type="Proteomes" id="UP000053815"/>
    </source>
</evidence>
<feature type="compositionally biased region" description="Polar residues" evidence="1">
    <location>
        <begin position="23"/>
        <end position="33"/>
    </location>
</feature>
<dbReference type="GO" id="GO:0005739">
    <property type="term" value="C:mitochondrion"/>
    <property type="evidence" value="ECO:0007669"/>
    <property type="project" value="GOC"/>
</dbReference>
<sequence>MGAQTSKVARKLPTKARPETLHNIPNESPSTLGSMANAASEIKTDFIEQESRDPQLHENLKSLGPVTIQPTITKMRPSDTMLKIMKQRKEAEENELRGHTVTENNMSIDSLFTLLEQRKRLQPGEIDKPETRQAILQKYKIDEPTLSTLLKYYNTMAIMPPAIDDKEERRMSVWVTDKVDWENQVRLVDQRNQAIKKARQEALKDNNRAKKGKEDSKEDQALKDLFDESY</sequence>
<accession>A0A0C9MG88</accession>
<dbReference type="Proteomes" id="UP000053815">
    <property type="component" value="Unassembled WGS sequence"/>
</dbReference>
<proteinExistence type="predicted"/>
<protein>
    <submittedName>
        <fullName evidence="2">Uncharacterized protein</fullName>
    </submittedName>
</protein>
<keyword evidence="3" id="KW-1185">Reference proteome</keyword>
<dbReference type="Pfam" id="PF06784">
    <property type="entry name" value="UPF0240"/>
    <property type="match status" value="1"/>
</dbReference>